<dbReference type="Proteomes" id="UP000235672">
    <property type="component" value="Unassembled WGS sequence"/>
</dbReference>
<feature type="compositionally biased region" description="Polar residues" evidence="9">
    <location>
        <begin position="303"/>
        <end position="312"/>
    </location>
</feature>
<evidence type="ECO:0000313" key="12">
    <source>
        <dbReference type="EMBL" id="PMD20073.1"/>
    </source>
</evidence>
<dbReference type="PROSITE" id="PS50011">
    <property type="entry name" value="PROTEIN_KINASE_DOM"/>
    <property type="match status" value="1"/>
</dbReference>
<dbReference type="PANTHER" id="PTHR11584">
    <property type="entry name" value="SERINE/THREONINE PROTEIN KINASE"/>
    <property type="match status" value="1"/>
</dbReference>
<proteinExistence type="inferred from homology"/>
<dbReference type="FunFam" id="2.30.30.40:FF:000273">
    <property type="entry name" value="Actin binding protein"/>
    <property type="match status" value="1"/>
</dbReference>
<feature type="compositionally biased region" description="Low complexity" evidence="9">
    <location>
        <begin position="1"/>
        <end position="19"/>
    </location>
</feature>
<dbReference type="Gene3D" id="2.30.30.40">
    <property type="entry name" value="SH3 Domains"/>
    <property type="match status" value="2"/>
</dbReference>
<dbReference type="PROSITE" id="PS50002">
    <property type="entry name" value="SH3"/>
    <property type="match status" value="2"/>
</dbReference>
<organism evidence="12 13">
    <name type="scientific">Hyaloscypha hepaticicola</name>
    <dbReference type="NCBI Taxonomy" id="2082293"/>
    <lineage>
        <taxon>Eukaryota</taxon>
        <taxon>Fungi</taxon>
        <taxon>Dikarya</taxon>
        <taxon>Ascomycota</taxon>
        <taxon>Pezizomycotina</taxon>
        <taxon>Leotiomycetes</taxon>
        <taxon>Helotiales</taxon>
        <taxon>Hyaloscyphaceae</taxon>
        <taxon>Hyaloscypha</taxon>
    </lineage>
</organism>
<comment type="similarity">
    <text evidence="1">Belongs to the protein kinase superfamily. STE Ser/Thr protein kinase family. MAP kinase kinase kinase subfamily.</text>
</comment>
<dbReference type="SUPFAM" id="SSF56112">
    <property type="entry name" value="Protein kinase-like (PK-like)"/>
    <property type="match status" value="1"/>
</dbReference>
<dbReference type="SUPFAM" id="SSF50044">
    <property type="entry name" value="SH3-domain"/>
    <property type="match status" value="2"/>
</dbReference>
<evidence type="ECO:0000256" key="6">
    <source>
        <dbReference type="ARBA" id="ARBA00022777"/>
    </source>
</evidence>
<evidence type="ECO:0000256" key="1">
    <source>
        <dbReference type="ARBA" id="ARBA00006529"/>
    </source>
</evidence>
<feature type="region of interest" description="Disordered" evidence="9">
    <location>
        <begin position="582"/>
        <end position="605"/>
    </location>
</feature>
<keyword evidence="13" id="KW-1185">Reference proteome</keyword>
<dbReference type="InterPro" id="IPR035719">
    <property type="entry name" value="Abp1_fungi_SH3_C1"/>
</dbReference>
<dbReference type="InterPro" id="IPR001452">
    <property type="entry name" value="SH3_domain"/>
</dbReference>
<evidence type="ECO:0000259" key="11">
    <source>
        <dbReference type="PROSITE" id="PS50011"/>
    </source>
</evidence>
<evidence type="ECO:0000313" key="13">
    <source>
        <dbReference type="Proteomes" id="UP000235672"/>
    </source>
</evidence>
<evidence type="ECO:0000256" key="8">
    <source>
        <dbReference type="PROSITE-ProRule" id="PRU00192"/>
    </source>
</evidence>
<keyword evidence="5" id="KW-0547">Nucleotide-binding</keyword>
<keyword evidence="6 12" id="KW-0418">Kinase</keyword>
<feature type="compositionally biased region" description="Low complexity" evidence="9">
    <location>
        <begin position="32"/>
        <end position="46"/>
    </location>
</feature>
<dbReference type="Pfam" id="PF14604">
    <property type="entry name" value="SH3_9"/>
    <property type="match status" value="1"/>
</dbReference>
<feature type="domain" description="SH3" evidence="10">
    <location>
        <begin position="390"/>
        <end position="450"/>
    </location>
</feature>
<name>A0A2J6Q1B4_9HELO</name>
<dbReference type="InterPro" id="IPR036028">
    <property type="entry name" value="SH3-like_dom_sf"/>
</dbReference>
<dbReference type="SMART" id="SM00220">
    <property type="entry name" value="S_TKc"/>
    <property type="match status" value="1"/>
</dbReference>
<dbReference type="GO" id="GO:0005524">
    <property type="term" value="F:ATP binding"/>
    <property type="evidence" value="ECO:0007669"/>
    <property type="project" value="UniProtKB-KW"/>
</dbReference>
<dbReference type="EMBL" id="KZ613486">
    <property type="protein sequence ID" value="PMD20073.1"/>
    <property type="molecule type" value="Genomic_DNA"/>
</dbReference>
<dbReference type="SMART" id="SM00326">
    <property type="entry name" value="SH3"/>
    <property type="match status" value="2"/>
</dbReference>
<feature type="region of interest" description="Disordered" evidence="9">
    <location>
        <begin position="297"/>
        <end position="323"/>
    </location>
</feature>
<feature type="domain" description="Protein kinase" evidence="11">
    <location>
        <begin position="693"/>
        <end position="974"/>
    </location>
</feature>
<feature type="compositionally biased region" description="Acidic residues" evidence="9">
    <location>
        <begin position="139"/>
        <end position="150"/>
    </location>
</feature>
<dbReference type="PANTHER" id="PTHR11584:SF369">
    <property type="entry name" value="MITOGEN-ACTIVATED PROTEIN KINASE KINASE KINASE 19-RELATED"/>
    <property type="match status" value="1"/>
</dbReference>
<feature type="region of interest" description="Disordered" evidence="9">
    <location>
        <begin position="544"/>
        <end position="568"/>
    </location>
</feature>
<feature type="region of interest" description="Disordered" evidence="9">
    <location>
        <begin position="1"/>
        <end position="83"/>
    </location>
</feature>
<dbReference type="Gene3D" id="3.30.200.20">
    <property type="entry name" value="Phosphorylase Kinase, domain 1"/>
    <property type="match status" value="1"/>
</dbReference>
<accession>A0A2J6Q1B4</accession>
<dbReference type="OrthoDB" id="4062651at2759"/>
<sequence>MEAVSSAAGTVASSYAAHAMSTERGRGQVEKGSASSPSASRNPAGSHRASKVAGGSHSGSVQGSLNASTTGAGRDITHRTSTDTQKKPVNVYLNNYQEFPIKAAKHLPAGTILSYQTVLNRQKTKKWADAKPANYGGDDWGDDEDWDYDSTPELSDSNRVSGSGMEMLSQSKLENSYSLPSKDKDVTLHGPSPSANPEDFSLHTKPPSGFRSLVNQAFDRTDDFEDEERSSLSTATRGSLLSTVTSTSIPPFESPSIPPLELRSIPRVTRFSQLTGVPQELPALSRKNSREDLSFLRNEPSLAPQSATNSPTPRFPARKSSLSRSISPDITSLRSYSLVSPDSSPTTLIPSPIPSPIPQARPYIRPVDAAVAESSFGHNAPLTANQGSHASGQRALVQYDYEKAEDNELELTEGEYVTNLEFLDEDWWWGTNSKGERGIFPSNYVELVEEEEALAPAAHASEPSALTTAPRPTAAPAAPSGTTATAMYDYEAVEDIELSFDEGATITGLEFPDEEWWFGHFQGKSGLFPGNYVQLDERSGNTPVIAPTDGDRSLQSMLPSPGSADQKKGSRLLAADLGAQKGEALKRRASSPPGHMPREDGVRSSLSPEPIMIGQASADQITPTIMTVQHPIPQLGMNNVTMRLEQGISFEFPPRSPTISSELPAPQIQQNKKHIMGLEFSHTEYANREAVPFITTKQLGHGSWGIVDAVRPTNGEKGVILARKVIQLRGVARKRVLPLVQKEVAILKELKHENIIQVVCTYETTSVPRQFGILLSPVGEEDLLHHMERLGENGCFERDSTKLKHWRYCLASAVEYIHHQNIRHKDIKPSNAICKGDEIFLTDFGSAHQFSTGLTSSTEGYAAGVTKMYSAPEVIEEDRRGRSADIFSLGCVFAEMTTVIHGRKVEDFHDFRSEPDPNEPERLTICYYATAHRLRDWFATDICEEVTASLLIFRMMSNDRKSRPKAEEVRQNLLAELSPTATRVLTEQQAS</sequence>
<protein>
    <submittedName>
        <fullName evidence="12">Kinase-like protein</fullName>
    </submittedName>
</protein>
<dbReference type="Pfam" id="PF00018">
    <property type="entry name" value="SH3_1"/>
    <property type="match status" value="1"/>
</dbReference>
<evidence type="ECO:0000256" key="4">
    <source>
        <dbReference type="ARBA" id="ARBA00022679"/>
    </source>
</evidence>
<dbReference type="PRINTS" id="PR00499">
    <property type="entry name" value="P67PHOX"/>
</dbReference>
<evidence type="ECO:0000256" key="3">
    <source>
        <dbReference type="ARBA" id="ARBA00022527"/>
    </source>
</evidence>
<evidence type="ECO:0000259" key="10">
    <source>
        <dbReference type="PROSITE" id="PS50002"/>
    </source>
</evidence>
<gene>
    <name evidence="12" type="ORF">NA56DRAFT_704876</name>
</gene>
<evidence type="ECO:0000256" key="5">
    <source>
        <dbReference type="ARBA" id="ARBA00022741"/>
    </source>
</evidence>
<keyword evidence="2 8" id="KW-0728">SH3 domain</keyword>
<feature type="region of interest" description="Disordered" evidence="9">
    <location>
        <begin position="455"/>
        <end position="481"/>
    </location>
</feature>
<dbReference type="CDD" id="cd11962">
    <property type="entry name" value="SH3_Abp1_fungi_C1"/>
    <property type="match status" value="1"/>
</dbReference>
<evidence type="ECO:0000256" key="9">
    <source>
        <dbReference type="SAM" id="MobiDB-lite"/>
    </source>
</evidence>
<keyword evidence="3" id="KW-0723">Serine/threonine-protein kinase</keyword>
<dbReference type="GO" id="GO:0004674">
    <property type="term" value="F:protein serine/threonine kinase activity"/>
    <property type="evidence" value="ECO:0007669"/>
    <property type="project" value="UniProtKB-KW"/>
</dbReference>
<feature type="compositionally biased region" description="Polar residues" evidence="9">
    <location>
        <begin position="152"/>
        <end position="161"/>
    </location>
</feature>
<dbReference type="Pfam" id="PF00069">
    <property type="entry name" value="Pkinase"/>
    <property type="match status" value="1"/>
</dbReference>
<keyword evidence="7" id="KW-0067">ATP-binding</keyword>
<dbReference type="STRING" id="1745343.A0A2J6Q1B4"/>
<keyword evidence="4" id="KW-0808">Transferase</keyword>
<feature type="domain" description="SH3" evidence="10">
    <location>
        <begin position="479"/>
        <end position="538"/>
    </location>
</feature>
<feature type="compositionally biased region" description="Polar residues" evidence="9">
    <location>
        <begin position="58"/>
        <end position="71"/>
    </location>
</feature>
<feature type="compositionally biased region" description="Polar residues" evidence="9">
    <location>
        <begin position="168"/>
        <end position="179"/>
    </location>
</feature>
<feature type="region of interest" description="Disordered" evidence="9">
    <location>
        <begin position="121"/>
        <end position="207"/>
    </location>
</feature>
<dbReference type="InterPro" id="IPR011009">
    <property type="entry name" value="Kinase-like_dom_sf"/>
</dbReference>
<reference evidence="12 13" key="1">
    <citation type="submission" date="2016-05" db="EMBL/GenBank/DDBJ databases">
        <title>A degradative enzymes factory behind the ericoid mycorrhizal symbiosis.</title>
        <authorList>
            <consortium name="DOE Joint Genome Institute"/>
            <person name="Martino E."/>
            <person name="Morin E."/>
            <person name="Grelet G."/>
            <person name="Kuo A."/>
            <person name="Kohler A."/>
            <person name="Daghino S."/>
            <person name="Barry K."/>
            <person name="Choi C."/>
            <person name="Cichocki N."/>
            <person name="Clum A."/>
            <person name="Copeland A."/>
            <person name="Hainaut M."/>
            <person name="Haridas S."/>
            <person name="Labutti K."/>
            <person name="Lindquist E."/>
            <person name="Lipzen A."/>
            <person name="Khouja H.-R."/>
            <person name="Murat C."/>
            <person name="Ohm R."/>
            <person name="Olson A."/>
            <person name="Spatafora J."/>
            <person name="Veneault-Fourrey C."/>
            <person name="Henrissat B."/>
            <person name="Grigoriev I."/>
            <person name="Martin F."/>
            <person name="Perotto S."/>
        </authorList>
    </citation>
    <scope>NUCLEOTIDE SEQUENCE [LARGE SCALE GENOMIC DNA]</scope>
    <source>
        <strain evidence="12 13">UAMH 7357</strain>
    </source>
</reference>
<dbReference type="PRINTS" id="PR00452">
    <property type="entry name" value="SH3DOMAIN"/>
</dbReference>
<dbReference type="AlphaFoldDB" id="A0A2J6Q1B4"/>
<evidence type="ECO:0000256" key="2">
    <source>
        <dbReference type="ARBA" id="ARBA00022443"/>
    </source>
</evidence>
<dbReference type="InterPro" id="IPR000719">
    <property type="entry name" value="Prot_kinase_dom"/>
</dbReference>
<evidence type="ECO:0000256" key="7">
    <source>
        <dbReference type="ARBA" id="ARBA00022840"/>
    </source>
</evidence>
<dbReference type="Gene3D" id="1.10.510.10">
    <property type="entry name" value="Transferase(Phosphotransferase) domain 1"/>
    <property type="match status" value="1"/>
</dbReference>